<gene>
    <name evidence="2" type="ORF">CBF36_08775</name>
</gene>
<feature type="domain" description="PRD" evidence="1">
    <location>
        <begin position="14"/>
        <end position="116"/>
    </location>
</feature>
<reference evidence="2 3" key="1">
    <citation type="submission" date="2017-05" db="EMBL/GenBank/DDBJ databases">
        <title>Vagococcus spp. assemblies.</title>
        <authorList>
            <person name="Gulvik C.A."/>
        </authorList>
    </citation>
    <scope>NUCLEOTIDE SEQUENCE [LARGE SCALE GENOMIC DNA]</scope>
    <source>
        <strain evidence="2 3">SS1994</strain>
    </source>
</reference>
<dbReference type="PROSITE" id="PS51372">
    <property type="entry name" value="PRD_2"/>
    <property type="match status" value="1"/>
</dbReference>
<dbReference type="AlphaFoldDB" id="A0A429ZFF7"/>
<keyword evidence="3" id="KW-1185">Reference proteome</keyword>
<dbReference type="Proteomes" id="UP000288490">
    <property type="component" value="Unassembled WGS sequence"/>
</dbReference>
<dbReference type="RefSeq" id="WP_125958080.1">
    <property type="nucleotide sequence ID" value="NZ_NGJT01000016.1"/>
</dbReference>
<dbReference type="InterPro" id="IPR011608">
    <property type="entry name" value="PRD"/>
</dbReference>
<accession>A0A429ZFF7</accession>
<proteinExistence type="predicted"/>
<comment type="caution">
    <text evidence="2">The sequence shown here is derived from an EMBL/GenBank/DDBJ whole genome shotgun (WGS) entry which is preliminary data.</text>
</comment>
<dbReference type="GO" id="GO:0006355">
    <property type="term" value="P:regulation of DNA-templated transcription"/>
    <property type="evidence" value="ECO:0007669"/>
    <property type="project" value="InterPro"/>
</dbReference>
<evidence type="ECO:0000313" key="2">
    <source>
        <dbReference type="EMBL" id="RST92452.1"/>
    </source>
</evidence>
<sequence length="116" mass="13776">MIKEKLKILVDSGVIDEDTQNYILKVLQYLLEREVINSIEQADVFLTHLAMADTRRKSNELISSLDDFVLSEIESDPKYWHSKELWQDLNKMVDKDFEEAELDYLYLHIINLLKEE</sequence>
<dbReference type="SUPFAM" id="SSF63520">
    <property type="entry name" value="PTS-regulatory domain, PRD"/>
    <property type="match status" value="1"/>
</dbReference>
<evidence type="ECO:0000313" key="3">
    <source>
        <dbReference type="Proteomes" id="UP000288490"/>
    </source>
</evidence>
<evidence type="ECO:0000259" key="1">
    <source>
        <dbReference type="PROSITE" id="PS51372"/>
    </source>
</evidence>
<dbReference type="InterPro" id="IPR036634">
    <property type="entry name" value="PRD_sf"/>
</dbReference>
<dbReference type="Gene3D" id="1.10.1790.10">
    <property type="entry name" value="PRD domain"/>
    <property type="match status" value="1"/>
</dbReference>
<protein>
    <recommendedName>
        <fullName evidence="1">PRD domain-containing protein</fullName>
    </recommendedName>
</protein>
<dbReference type="EMBL" id="NGJT01000016">
    <property type="protein sequence ID" value="RST92452.1"/>
    <property type="molecule type" value="Genomic_DNA"/>
</dbReference>
<dbReference type="OrthoDB" id="2184498at2"/>
<name>A0A429ZFF7_9ENTE</name>
<dbReference type="Pfam" id="PF00874">
    <property type="entry name" value="PRD"/>
    <property type="match status" value="1"/>
</dbReference>
<organism evidence="2 3">
    <name type="scientific">Vagococcus bubulae</name>
    <dbReference type="NCBI Taxonomy" id="1977868"/>
    <lineage>
        <taxon>Bacteria</taxon>
        <taxon>Bacillati</taxon>
        <taxon>Bacillota</taxon>
        <taxon>Bacilli</taxon>
        <taxon>Lactobacillales</taxon>
        <taxon>Enterococcaceae</taxon>
        <taxon>Vagococcus</taxon>
    </lineage>
</organism>